<feature type="binding site" evidence="7">
    <location>
        <position position="475"/>
    </location>
    <ligand>
        <name>L-aspartate</name>
        <dbReference type="ChEBI" id="CHEBI:29991"/>
    </ligand>
</feature>
<evidence type="ECO:0000313" key="10">
    <source>
        <dbReference type="Proteomes" id="UP000320176"/>
    </source>
</evidence>
<feature type="site" description="Important for tRNA non-discrimination" evidence="7">
    <location>
        <position position="55"/>
    </location>
</feature>
<feature type="region of interest" description="Aspartate" evidence="7">
    <location>
        <begin position="224"/>
        <end position="227"/>
    </location>
</feature>
<keyword evidence="7" id="KW-0963">Cytoplasm</keyword>
<dbReference type="HAMAP" id="MF_00044">
    <property type="entry name" value="Asp_tRNA_synth_type1"/>
    <property type="match status" value="1"/>
</dbReference>
<dbReference type="CDD" id="cd04317">
    <property type="entry name" value="EcAspRS_like_N"/>
    <property type="match status" value="1"/>
</dbReference>
<dbReference type="GO" id="GO:0004815">
    <property type="term" value="F:aspartate-tRNA ligase activity"/>
    <property type="evidence" value="ECO:0007669"/>
    <property type="project" value="UniProtKB-UniRule"/>
</dbReference>
<dbReference type="CDD" id="cd00777">
    <property type="entry name" value="AspRS_core"/>
    <property type="match status" value="1"/>
</dbReference>
<feature type="domain" description="Aminoacyl-transfer RNA synthetases class-II family profile" evidence="8">
    <location>
        <begin position="169"/>
        <end position="582"/>
    </location>
</feature>
<dbReference type="InterPro" id="IPR002312">
    <property type="entry name" value="Asp/Asn-tRNA-synth_IIb"/>
</dbReference>
<dbReference type="PANTHER" id="PTHR22594:SF5">
    <property type="entry name" value="ASPARTATE--TRNA LIGASE, MITOCHONDRIAL"/>
    <property type="match status" value="1"/>
</dbReference>
<dbReference type="InterPro" id="IPR047089">
    <property type="entry name" value="Asp-tRNA-ligase_1_N"/>
</dbReference>
<evidence type="ECO:0000256" key="1">
    <source>
        <dbReference type="ARBA" id="ARBA00006303"/>
    </source>
</evidence>
<dbReference type="Gene3D" id="2.40.50.140">
    <property type="entry name" value="Nucleic acid-binding proteins"/>
    <property type="match status" value="1"/>
</dbReference>
<dbReference type="Pfam" id="PF01336">
    <property type="entry name" value="tRNA_anti-codon"/>
    <property type="match status" value="1"/>
</dbReference>
<keyword evidence="2 7" id="KW-0436">Ligase</keyword>
<organism evidence="9 10">
    <name type="scientific">Stieleria varia</name>
    <dbReference type="NCBI Taxonomy" id="2528005"/>
    <lineage>
        <taxon>Bacteria</taxon>
        <taxon>Pseudomonadati</taxon>
        <taxon>Planctomycetota</taxon>
        <taxon>Planctomycetia</taxon>
        <taxon>Pirellulales</taxon>
        <taxon>Pirellulaceae</taxon>
        <taxon>Stieleria</taxon>
    </lineage>
</organism>
<keyword evidence="10" id="KW-1185">Reference proteome</keyword>
<evidence type="ECO:0000256" key="4">
    <source>
        <dbReference type="ARBA" id="ARBA00022840"/>
    </source>
</evidence>
<dbReference type="PANTHER" id="PTHR22594">
    <property type="entry name" value="ASPARTYL/LYSYL-TRNA SYNTHETASE"/>
    <property type="match status" value="1"/>
</dbReference>
<evidence type="ECO:0000313" key="9">
    <source>
        <dbReference type="EMBL" id="TWU05885.1"/>
    </source>
</evidence>
<evidence type="ECO:0000256" key="6">
    <source>
        <dbReference type="ARBA" id="ARBA00023146"/>
    </source>
</evidence>
<dbReference type="EC" id="6.1.1.23" evidence="7"/>
<feature type="binding site" evidence="7">
    <location>
        <position position="200"/>
    </location>
    <ligand>
        <name>L-aspartate</name>
        <dbReference type="ChEBI" id="CHEBI:29991"/>
    </ligand>
</feature>
<evidence type="ECO:0000256" key="5">
    <source>
        <dbReference type="ARBA" id="ARBA00022917"/>
    </source>
</evidence>
<evidence type="ECO:0000256" key="7">
    <source>
        <dbReference type="HAMAP-Rule" id="MF_00044"/>
    </source>
</evidence>
<dbReference type="InterPro" id="IPR047090">
    <property type="entry name" value="AspRS_core"/>
</dbReference>
<dbReference type="InterPro" id="IPR004115">
    <property type="entry name" value="GAD-like_sf"/>
</dbReference>
<dbReference type="InterPro" id="IPR004524">
    <property type="entry name" value="Asp-tRNA-ligase_1"/>
</dbReference>
<feature type="binding site" evidence="7">
    <location>
        <position position="255"/>
    </location>
    <ligand>
        <name>ATP</name>
        <dbReference type="ChEBI" id="CHEBI:30616"/>
    </ligand>
</feature>
<comment type="function">
    <text evidence="7">Aspartyl-tRNA synthetase with relaxed tRNA specificity since it is able to aspartylate not only its cognate tRNA(Asp) but also tRNA(Asn). Reaction proceeds in two steps: L-aspartate is first activated by ATP to form Asp-AMP and then transferred to the acceptor end of tRNA(Asp/Asn).</text>
</comment>
<comment type="similarity">
    <text evidence="1 7">Belongs to the class-II aminoacyl-tRNA synthetase family. Type 1 subfamily.</text>
</comment>
<keyword evidence="3 7" id="KW-0547">Nucleotide-binding</keyword>
<dbReference type="Gene3D" id="3.30.930.10">
    <property type="entry name" value="Bira Bifunctional Protein, Domain 2"/>
    <property type="match status" value="1"/>
</dbReference>
<feature type="site" description="Important for tRNA non-discrimination" evidence="7">
    <location>
        <position position="108"/>
    </location>
</feature>
<feature type="binding site" evidence="7">
    <location>
        <begin position="561"/>
        <end position="564"/>
    </location>
    <ligand>
        <name>ATP</name>
        <dbReference type="ChEBI" id="CHEBI:30616"/>
    </ligand>
</feature>
<protein>
    <recommendedName>
        <fullName evidence="7">Aspartate--tRNA(Asp/Asn) ligase</fullName>
        <ecNumber evidence="7">6.1.1.23</ecNumber>
    </recommendedName>
    <alternativeName>
        <fullName evidence="7">Aspartyl-tRNA synthetase</fullName>
        <shortName evidence="7">AspRS</shortName>
    </alternativeName>
    <alternativeName>
        <fullName evidence="7">Non-discriminating aspartyl-tRNA synthetase</fullName>
        <shortName evidence="7">ND-AspRS</shortName>
    </alternativeName>
</protein>
<comment type="catalytic activity">
    <reaction evidence="7">
        <text>tRNA(Asx) + L-aspartate + ATP = L-aspartyl-tRNA(Asx) + AMP + diphosphate</text>
        <dbReference type="Rhea" id="RHEA:18349"/>
        <dbReference type="Rhea" id="RHEA-COMP:9710"/>
        <dbReference type="Rhea" id="RHEA-COMP:9711"/>
        <dbReference type="ChEBI" id="CHEBI:29991"/>
        <dbReference type="ChEBI" id="CHEBI:30616"/>
        <dbReference type="ChEBI" id="CHEBI:33019"/>
        <dbReference type="ChEBI" id="CHEBI:78442"/>
        <dbReference type="ChEBI" id="CHEBI:78516"/>
        <dbReference type="ChEBI" id="CHEBI:456215"/>
        <dbReference type="EC" id="6.1.1.23"/>
    </reaction>
</comment>
<feature type="binding site" evidence="7">
    <location>
        <position position="516"/>
    </location>
    <ligand>
        <name>L-aspartate</name>
        <dbReference type="ChEBI" id="CHEBI:29991"/>
    </ligand>
</feature>
<dbReference type="Proteomes" id="UP000320176">
    <property type="component" value="Unassembled WGS sequence"/>
</dbReference>
<dbReference type="SUPFAM" id="SSF55681">
    <property type="entry name" value="Class II aaRS and biotin synthetases"/>
    <property type="match status" value="1"/>
</dbReference>
<feature type="binding site" evidence="7">
    <location>
        <position position="509"/>
    </location>
    <ligand>
        <name>ATP</name>
        <dbReference type="ChEBI" id="CHEBI:30616"/>
    </ligand>
</feature>
<feature type="binding site" evidence="7">
    <location>
        <position position="246"/>
    </location>
    <ligand>
        <name>L-aspartate</name>
        <dbReference type="ChEBI" id="CHEBI:29991"/>
    </ligand>
</feature>
<reference evidence="9 10" key="1">
    <citation type="submission" date="2019-02" db="EMBL/GenBank/DDBJ databases">
        <title>Deep-cultivation of Planctomycetes and their phenomic and genomic characterization uncovers novel biology.</title>
        <authorList>
            <person name="Wiegand S."/>
            <person name="Jogler M."/>
            <person name="Boedeker C."/>
            <person name="Pinto D."/>
            <person name="Vollmers J."/>
            <person name="Rivas-Marin E."/>
            <person name="Kohn T."/>
            <person name="Peeters S.H."/>
            <person name="Heuer A."/>
            <person name="Rast P."/>
            <person name="Oberbeckmann S."/>
            <person name="Bunk B."/>
            <person name="Jeske O."/>
            <person name="Meyerdierks A."/>
            <person name="Storesund J.E."/>
            <person name="Kallscheuer N."/>
            <person name="Luecker S."/>
            <person name="Lage O.M."/>
            <person name="Pohl T."/>
            <person name="Merkel B.J."/>
            <person name="Hornburger P."/>
            <person name="Mueller R.-W."/>
            <person name="Bruemmer F."/>
            <person name="Labrenz M."/>
            <person name="Spormann A.M."/>
            <person name="Op Den Camp H."/>
            <person name="Overmann J."/>
            <person name="Amann R."/>
            <person name="Jetten M.S.M."/>
            <person name="Mascher T."/>
            <person name="Medema M.H."/>
            <person name="Devos D.P."/>
            <person name="Kaster A.-K."/>
            <person name="Ovreas L."/>
            <person name="Rohde M."/>
            <person name="Galperin M.Y."/>
            <person name="Jogler C."/>
        </authorList>
    </citation>
    <scope>NUCLEOTIDE SEQUENCE [LARGE SCALE GENOMIC DNA]</scope>
    <source>
        <strain evidence="9 10">Pla52n</strain>
    </source>
</reference>
<dbReference type="InterPro" id="IPR004364">
    <property type="entry name" value="Aa-tRNA-synt_II"/>
</dbReference>
<dbReference type="NCBIfam" id="TIGR00459">
    <property type="entry name" value="aspS_bact"/>
    <property type="match status" value="1"/>
</dbReference>
<comment type="subcellular location">
    <subcellularLocation>
        <location evidence="7">Cytoplasm</location>
    </subcellularLocation>
</comment>
<name>A0A5C6B0Q1_9BACT</name>
<dbReference type="InterPro" id="IPR045864">
    <property type="entry name" value="aa-tRNA-synth_II/BPL/LPL"/>
</dbReference>
<dbReference type="InterPro" id="IPR012340">
    <property type="entry name" value="NA-bd_OB-fold"/>
</dbReference>
<dbReference type="GO" id="GO:0003676">
    <property type="term" value="F:nucleic acid binding"/>
    <property type="evidence" value="ECO:0007669"/>
    <property type="project" value="InterPro"/>
</dbReference>
<proteinExistence type="inferred from homology"/>
<accession>A0A5C6B0Q1</accession>
<dbReference type="SUPFAM" id="SSF50249">
    <property type="entry name" value="Nucleic acid-binding proteins"/>
    <property type="match status" value="1"/>
</dbReference>
<dbReference type="GO" id="GO:0005524">
    <property type="term" value="F:ATP binding"/>
    <property type="evidence" value="ECO:0007669"/>
    <property type="project" value="UniProtKB-UniRule"/>
</dbReference>
<dbReference type="SUPFAM" id="SSF55261">
    <property type="entry name" value="GAD domain-like"/>
    <property type="match status" value="1"/>
</dbReference>
<evidence type="ECO:0000259" key="8">
    <source>
        <dbReference type="PROSITE" id="PS50862"/>
    </source>
</evidence>
<dbReference type="AlphaFoldDB" id="A0A5C6B0Q1"/>
<keyword evidence="4 7" id="KW-0067">ATP-binding</keyword>
<dbReference type="EMBL" id="SJPN01000002">
    <property type="protein sequence ID" value="TWU05885.1"/>
    <property type="molecule type" value="Genomic_DNA"/>
</dbReference>
<keyword evidence="6 7" id="KW-0030">Aminoacyl-tRNA synthetase</keyword>
<dbReference type="Pfam" id="PF02938">
    <property type="entry name" value="GAD"/>
    <property type="match status" value="1"/>
</dbReference>
<evidence type="ECO:0000256" key="3">
    <source>
        <dbReference type="ARBA" id="ARBA00022741"/>
    </source>
</evidence>
<dbReference type="InterPro" id="IPR006195">
    <property type="entry name" value="aa-tRNA-synth_II"/>
</dbReference>
<dbReference type="GO" id="GO:0006422">
    <property type="term" value="P:aspartyl-tRNA aminoacylation"/>
    <property type="evidence" value="ECO:0007669"/>
    <property type="project" value="UniProtKB-UniRule"/>
</dbReference>
<dbReference type="InterPro" id="IPR029351">
    <property type="entry name" value="GAD_dom"/>
</dbReference>
<comment type="caution">
    <text evidence="9">The sequence shown here is derived from an EMBL/GenBank/DDBJ whole genome shotgun (WGS) entry which is preliminary data.</text>
</comment>
<feature type="binding site" evidence="7">
    <location>
        <begin position="246"/>
        <end position="248"/>
    </location>
    <ligand>
        <name>ATP</name>
        <dbReference type="ChEBI" id="CHEBI:30616"/>
    </ligand>
</feature>
<dbReference type="GO" id="GO:0005737">
    <property type="term" value="C:cytoplasm"/>
    <property type="evidence" value="ECO:0007669"/>
    <property type="project" value="UniProtKB-SubCell"/>
</dbReference>
<comment type="subunit">
    <text evidence="7">Homodimer.</text>
</comment>
<dbReference type="PRINTS" id="PR01042">
    <property type="entry name" value="TRNASYNTHASP"/>
</dbReference>
<gene>
    <name evidence="7 9" type="primary">aspS</name>
    <name evidence="9" type="ORF">Pla52n_16000</name>
</gene>
<dbReference type="Pfam" id="PF00152">
    <property type="entry name" value="tRNA-synt_2"/>
    <property type="match status" value="1"/>
</dbReference>
<dbReference type="PROSITE" id="PS50862">
    <property type="entry name" value="AA_TRNA_LIGASE_II"/>
    <property type="match status" value="1"/>
</dbReference>
<dbReference type="GO" id="GO:0050560">
    <property type="term" value="F:aspartate-tRNA(Asn) ligase activity"/>
    <property type="evidence" value="ECO:0007669"/>
    <property type="project" value="UniProtKB-EC"/>
</dbReference>
<dbReference type="InterPro" id="IPR004365">
    <property type="entry name" value="NA-bd_OB_tRNA"/>
</dbReference>
<keyword evidence="5 7" id="KW-0648">Protein biosynthesis</keyword>
<evidence type="ECO:0000256" key="2">
    <source>
        <dbReference type="ARBA" id="ARBA00022598"/>
    </source>
</evidence>
<dbReference type="NCBIfam" id="NF001750">
    <property type="entry name" value="PRK00476.1"/>
    <property type="match status" value="1"/>
</dbReference>
<sequence length="617" mass="69111">MAAAAFRIRRLDPSRFFPPSDPESVLRTHTCGQLRKSDVGTEVTLCGWVENKRDHGGAVFIDLRDRYGLTQVVIGPPEATAAQIENVGRVPAESVILIRGTVSDRLEGKSNAKLATGDIEVRCNEFEILNTCQTPPFTPGQSELPGEDLRLKYRFLDLRRSDMQRSLFLRSKIIKIMRDYFAEHDFVDVETPILGRSTPEGARDYLVPSRVHPGSFYALPQSPQLYKQILMVAGFDRYVQVAKCFRDEDLRADRQPEFTQLDLEMSFVDSDDIMGLIDGLVARTAKEVHGKDIQLPLPRMTYDEAMRRFGHDAPDLRFGMEITDVTEVAKKTEFRVFRATADAGNFVRGLRVENAAEQYSRRQIDELTNFVKDFGAKGLAWFRVEADGSLWSPVAKNFEAEHLDEIKSLMGGQPGDLLMFLADTWEVTCKGLNALRKRLGAELKLYDDDALHCSWVTEFPMFEKDEESGRWNAMHHPFTAPLKSDLEKLGSEPQACRAQAYDLVINGSEAGGGTIRIHDQATQSQVFGLLGIDEATAEDRFGFLLNALRFGAPPHGGIALGIDRWVMLFAGLDNIREVIAFPKTQKASDLMTEAPGNVDDAQLAELHLRTVLPKPKA</sequence>
<dbReference type="Gene3D" id="3.30.1360.30">
    <property type="entry name" value="GAD-like domain"/>
    <property type="match status" value="1"/>
</dbReference>